<protein>
    <submittedName>
        <fullName evidence="1">Uncharacterized protein</fullName>
    </submittedName>
</protein>
<accession>W2SZ66</accession>
<gene>
    <name evidence="1" type="ORF">NECAME_12655</name>
</gene>
<reference evidence="2" key="1">
    <citation type="journal article" date="2014" name="Nat. Genet.">
        <title>Genome of the human hookworm Necator americanus.</title>
        <authorList>
            <person name="Tang Y.T."/>
            <person name="Gao X."/>
            <person name="Rosa B.A."/>
            <person name="Abubucker S."/>
            <person name="Hallsworth-Pepin K."/>
            <person name="Martin J."/>
            <person name="Tyagi R."/>
            <person name="Heizer E."/>
            <person name="Zhang X."/>
            <person name="Bhonagiri-Palsikar V."/>
            <person name="Minx P."/>
            <person name="Warren W.C."/>
            <person name="Wang Q."/>
            <person name="Zhan B."/>
            <person name="Hotez P.J."/>
            <person name="Sternberg P.W."/>
            <person name="Dougall A."/>
            <person name="Gaze S.T."/>
            <person name="Mulvenna J."/>
            <person name="Sotillo J."/>
            <person name="Ranganathan S."/>
            <person name="Rabelo E.M."/>
            <person name="Wilson R.K."/>
            <person name="Felgner P.L."/>
            <person name="Bethony J."/>
            <person name="Hawdon J.M."/>
            <person name="Gasser R.B."/>
            <person name="Loukas A."/>
            <person name="Mitreva M."/>
        </authorList>
    </citation>
    <scope>NUCLEOTIDE SEQUENCE [LARGE SCALE GENOMIC DNA]</scope>
</reference>
<dbReference type="EMBL" id="KI660328">
    <property type="protein sequence ID" value="ETN74888.1"/>
    <property type="molecule type" value="Genomic_DNA"/>
</dbReference>
<dbReference type="Proteomes" id="UP000053676">
    <property type="component" value="Unassembled WGS sequence"/>
</dbReference>
<dbReference type="AlphaFoldDB" id="W2SZ66"/>
<proteinExistence type="predicted"/>
<organism evidence="1 2">
    <name type="scientific">Necator americanus</name>
    <name type="common">Human hookworm</name>
    <dbReference type="NCBI Taxonomy" id="51031"/>
    <lineage>
        <taxon>Eukaryota</taxon>
        <taxon>Metazoa</taxon>
        <taxon>Ecdysozoa</taxon>
        <taxon>Nematoda</taxon>
        <taxon>Chromadorea</taxon>
        <taxon>Rhabditida</taxon>
        <taxon>Rhabditina</taxon>
        <taxon>Rhabditomorpha</taxon>
        <taxon>Strongyloidea</taxon>
        <taxon>Ancylostomatidae</taxon>
        <taxon>Bunostominae</taxon>
        <taxon>Necator</taxon>
    </lineage>
</organism>
<dbReference type="OrthoDB" id="5844244at2759"/>
<keyword evidence="2" id="KW-1185">Reference proteome</keyword>
<dbReference type="KEGG" id="nai:NECAME_12655"/>
<name>W2SZ66_NECAM</name>
<evidence type="ECO:0000313" key="1">
    <source>
        <dbReference type="EMBL" id="ETN74888.1"/>
    </source>
</evidence>
<sequence>MGYAVHLAHPHPPAQCAQIATYVENTTFSGGYPAVSYAAAEIDFHRHPNFTSQTPQWAQSGHQQCVIAPQYGRSITAVRGSSVQGCAFHQAQALNRKAKHYGIHQHAYGKKTAIRVARWGRLLKKTIFLPKTIVQGVTTLRCPPMMVRQPAQVLVQKFPDYLHKKWYDALLLRERLNISGAQGTCMSWCKKKTQPKDSIGRRTLDN</sequence>
<evidence type="ECO:0000313" key="2">
    <source>
        <dbReference type="Proteomes" id="UP000053676"/>
    </source>
</evidence>